<keyword evidence="4 10" id="KW-0805">Transcription regulation</keyword>
<evidence type="ECO:0000259" key="12">
    <source>
        <dbReference type="PROSITE" id="PS51745"/>
    </source>
</evidence>
<name>A0AAD2DNT2_9LAMI</name>
<dbReference type="InterPro" id="IPR003340">
    <property type="entry name" value="B3_DNA-bd"/>
</dbReference>
<dbReference type="Proteomes" id="UP000834106">
    <property type="component" value="Chromosome 5"/>
</dbReference>
<evidence type="ECO:0000256" key="3">
    <source>
        <dbReference type="ARBA" id="ARBA00022473"/>
    </source>
</evidence>
<dbReference type="InterPro" id="IPR015300">
    <property type="entry name" value="DNA-bd_pseudobarrel_sf"/>
</dbReference>
<keyword evidence="8 10" id="KW-0927">Auxin signaling pathway</keyword>
<keyword evidence="5 10" id="KW-0238">DNA-binding</keyword>
<evidence type="ECO:0000259" key="11">
    <source>
        <dbReference type="PROSITE" id="PS50863"/>
    </source>
</evidence>
<dbReference type="GO" id="GO:0009734">
    <property type="term" value="P:auxin-activated signaling pathway"/>
    <property type="evidence" value="ECO:0007669"/>
    <property type="project" value="UniProtKB-KW"/>
</dbReference>
<evidence type="ECO:0000256" key="7">
    <source>
        <dbReference type="ARBA" id="ARBA00023242"/>
    </source>
</evidence>
<dbReference type="Pfam" id="PF06507">
    <property type="entry name" value="ARF_AD"/>
    <property type="match status" value="1"/>
</dbReference>
<dbReference type="Gene3D" id="2.40.330.10">
    <property type="entry name" value="DNA-binding pseudobarrel domain"/>
    <property type="match status" value="1"/>
</dbReference>
<dbReference type="Gene3D" id="3.10.20.90">
    <property type="entry name" value="Phosphatidylinositol 3-kinase Catalytic Subunit, Chain A, domain 1"/>
    <property type="match status" value="1"/>
</dbReference>
<dbReference type="InterPro" id="IPR053793">
    <property type="entry name" value="PB1-like"/>
</dbReference>
<dbReference type="SMART" id="SM01019">
    <property type="entry name" value="B3"/>
    <property type="match status" value="1"/>
</dbReference>
<keyword evidence="3" id="KW-0217">Developmental protein</keyword>
<evidence type="ECO:0000256" key="2">
    <source>
        <dbReference type="ARBA" id="ARBA00007853"/>
    </source>
</evidence>
<proteinExistence type="inferred from homology"/>
<dbReference type="PANTHER" id="PTHR31384:SF25">
    <property type="entry name" value="AUXIN RESPONSE FACTOR"/>
    <property type="match status" value="1"/>
</dbReference>
<evidence type="ECO:0000256" key="6">
    <source>
        <dbReference type="ARBA" id="ARBA00023163"/>
    </source>
</evidence>
<dbReference type="GO" id="GO:0006355">
    <property type="term" value="P:regulation of DNA-templated transcription"/>
    <property type="evidence" value="ECO:0007669"/>
    <property type="project" value="InterPro"/>
</dbReference>
<dbReference type="FunFam" id="2.40.330.10:FF:000001">
    <property type="entry name" value="Auxin response factor"/>
    <property type="match status" value="1"/>
</dbReference>
<evidence type="ECO:0000313" key="14">
    <source>
        <dbReference type="Proteomes" id="UP000834106"/>
    </source>
</evidence>
<keyword evidence="9" id="KW-0292">Fruit ripening</keyword>
<sequence>MASNSNGEGSSTMQKVEACTSKDIDVPMPIYNVPYKILCKVVSVVLQAEPNTDETIAHITLVPEKEGESSQHRTNPSIARECFIQSFSKKLTPSDTSTHGGLSVPRKCANECFPPLDMFQHLPSQDLVAKDLHGIEWSFRHIYRGQPKRHLLSSGWSSFVNSKKLNAGDTCIFFRGKTSKLFIGIRRAIKPENNTSASLLSSQSIQHGVLSGAFHAISTESLFNVHYYPWKNPVEFIIPYDQYMKAAEIDYGFGMRFKMKFESTEGFQVERSPKYGGTIIGIKDIDHIRWPGSEWRCIKVKWDSAEEAAICPNRVSPWSIELVEIYKTKRKSIPSDSKKARPSNPLFPFSVNDGLTKNSVEHIHHRHSGVLQGQEFGAVDAYNQRTSAQLPAGDSGTCMLFGVNILGNQPKVPSPQFLVGGELNSFDVVPPPSSQAGIMETINVQELSDGNLQEELYSCLHINRSCTKVMKYGTALGRSINLSRFNGYGELVSELDKIFEFSGTLIDGSSNWRLSYTDGERYKMLGDCTWEEFLAIVKKMFISPKEVADSVHARAPI</sequence>
<dbReference type="GO" id="GO:0003677">
    <property type="term" value="F:DNA binding"/>
    <property type="evidence" value="ECO:0007669"/>
    <property type="project" value="UniProtKB-KW"/>
</dbReference>
<evidence type="ECO:0000256" key="4">
    <source>
        <dbReference type="ARBA" id="ARBA00023015"/>
    </source>
</evidence>
<dbReference type="GO" id="GO:0005634">
    <property type="term" value="C:nucleus"/>
    <property type="evidence" value="ECO:0007669"/>
    <property type="project" value="UniProtKB-SubCell"/>
</dbReference>
<keyword evidence="7 10" id="KW-0539">Nucleus</keyword>
<feature type="domain" description="TF-B3" evidence="11">
    <location>
        <begin position="87"/>
        <end position="189"/>
    </location>
</feature>
<dbReference type="SUPFAM" id="SSF101936">
    <property type="entry name" value="DNA-binding pseudobarrel domain"/>
    <property type="match status" value="1"/>
</dbReference>
<evidence type="ECO:0000313" key="13">
    <source>
        <dbReference type="EMBL" id="CAI9761442.1"/>
    </source>
</evidence>
<feature type="domain" description="PB1" evidence="12">
    <location>
        <begin position="464"/>
        <end position="545"/>
    </location>
</feature>
<accession>A0AAD2DNT2</accession>
<evidence type="ECO:0000256" key="10">
    <source>
        <dbReference type="RuleBase" id="RU004561"/>
    </source>
</evidence>
<dbReference type="Gene3D" id="2.30.30.1040">
    <property type="match status" value="1"/>
</dbReference>
<dbReference type="FunFam" id="2.30.30.1040:FF:000001">
    <property type="entry name" value="Auxin response factor"/>
    <property type="match status" value="1"/>
</dbReference>
<protein>
    <recommendedName>
        <fullName evidence="10">Auxin response factor</fullName>
    </recommendedName>
</protein>
<gene>
    <name evidence="13" type="ORF">FPE_LOCUS8872</name>
</gene>
<keyword evidence="14" id="KW-1185">Reference proteome</keyword>
<evidence type="ECO:0000256" key="1">
    <source>
        <dbReference type="ARBA" id="ARBA00004123"/>
    </source>
</evidence>
<comment type="subcellular location">
    <subcellularLocation>
        <location evidence="1 10">Nucleus</location>
    </subcellularLocation>
</comment>
<reference evidence="13" key="1">
    <citation type="submission" date="2023-05" db="EMBL/GenBank/DDBJ databases">
        <authorList>
            <person name="Huff M."/>
        </authorList>
    </citation>
    <scope>NUCLEOTIDE SEQUENCE</scope>
</reference>
<evidence type="ECO:0000256" key="9">
    <source>
        <dbReference type="ARBA" id="ARBA00033478"/>
    </source>
</evidence>
<dbReference type="PROSITE" id="PS50863">
    <property type="entry name" value="B3"/>
    <property type="match status" value="1"/>
</dbReference>
<dbReference type="InterPro" id="IPR010525">
    <property type="entry name" value="ARF_dom"/>
</dbReference>
<dbReference type="EMBL" id="OU503040">
    <property type="protein sequence ID" value="CAI9761442.1"/>
    <property type="molecule type" value="Genomic_DNA"/>
</dbReference>
<dbReference type="PROSITE" id="PS51745">
    <property type="entry name" value="PB1"/>
    <property type="match status" value="1"/>
</dbReference>
<dbReference type="GO" id="GO:0009835">
    <property type="term" value="P:fruit ripening"/>
    <property type="evidence" value="ECO:0007669"/>
    <property type="project" value="UniProtKB-KW"/>
</dbReference>
<comment type="similarity">
    <text evidence="2 10">Belongs to the ARF family.</text>
</comment>
<dbReference type="PANTHER" id="PTHR31384">
    <property type="entry name" value="AUXIN RESPONSE FACTOR 4-RELATED"/>
    <property type="match status" value="1"/>
</dbReference>
<dbReference type="CDD" id="cd10017">
    <property type="entry name" value="B3_DNA"/>
    <property type="match status" value="1"/>
</dbReference>
<dbReference type="Pfam" id="PF02362">
    <property type="entry name" value="B3"/>
    <property type="match status" value="1"/>
</dbReference>
<keyword evidence="6 10" id="KW-0804">Transcription</keyword>
<dbReference type="InterPro" id="IPR044835">
    <property type="entry name" value="ARF_plant"/>
</dbReference>
<evidence type="ECO:0000256" key="8">
    <source>
        <dbReference type="ARBA" id="ARBA00023294"/>
    </source>
</evidence>
<comment type="function">
    <text evidence="10">Auxin response factors (ARFs) are transcriptional factors that bind specifically to the DNA sequence 5'-TGTCTC-3' found in the auxin-responsive promoter elements (AuxREs).</text>
</comment>
<evidence type="ECO:0000256" key="5">
    <source>
        <dbReference type="ARBA" id="ARBA00023125"/>
    </source>
</evidence>
<comment type="subunit">
    <text evidence="10">Homodimers and heterodimers.</text>
</comment>
<dbReference type="AlphaFoldDB" id="A0AAD2DNT2"/>
<organism evidence="13 14">
    <name type="scientific">Fraxinus pennsylvanica</name>
    <dbReference type="NCBI Taxonomy" id="56036"/>
    <lineage>
        <taxon>Eukaryota</taxon>
        <taxon>Viridiplantae</taxon>
        <taxon>Streptophyta</taxon>
        <taxon>Embryophyta</taxon>
        <taxon>Tracheophyta</taxon>
        <taxon>Spermatophyta</taxon>
        <taxon>Magnoliopsida</taxon>
        <taxon>eudicotyledons</taxon>
        <taxon>Gunneridae</taxon>
        <taxon>Pentapetalae</taxon>
        <taxon>asterids</taxon>
        <taxon>lamiids</taxon>
        <taxon>Lamiales</taxon>
        <taxon>Oleaceae</taxon>
        <taxon>Oleeae</taxon>
        <taxon>Fraxinus</taxon>
    </lineage>
</organism>